<evidence type="ECO:0000256" key="1">
    <source>
        <dbReference type="SAM" id="MobiDB-lite"/>
    </source>
</evidence>
<proteinExistence type="predicted"/>
<gene>
    <name evidence="3" type="ORF">IDM40_25580</name>
</gene>
<keyword evidence="4" id="KW-1185">Reference proteome</keyword>
<organism evidence="3 4">
    <name type="scientific">Nocardiopsis coralli</name>
    <dbReference type="NCBI Taxonomy" id="2772213"/>
    <lineage>
        <taxon>Bacteria</taxon>
        <taxon>Bacillati</taxon>
        <taxon>Actinomycetota</taxon>
        <taxon>Actinomycetes</taxon>
        <taxon>Streptosporangiales</taxon>
        <taxon>Nocardiopsidaceae</taxon>
        <taxon>Nocardiopsis</taxon>
    </lineage>
</organism>
<protein>
    <recommendedName>
        <fullName evidence="5">Lipoprotein</fullName>
    </recommendedName>
</protein>
<dbReference type="EMBL" id="JADBGI010000033">
    <property type="protein sequence ID" value="MBE3002043.1"/>
    <property type="molecule type" value="Genomic_DNA"/>
</dbReference>
<feature type="signal peptide" evidence="2">
    <location>
        <begin position="1"/>
        <end position="28"/>
    </location>
</feature>
<reference evidence="3 4" key="1">
    <citation type="submission" date="2020-09" db="EMBL/GenBank/DDBJ databases">
        <title>Diversity and distribution of actinomycetes associated with coral in the coast of Hainan.</title>
        <authorList>
            <person name="Li F."/>
        </authorList>
    </citation>
    <scope>NUCLEOTIDE SEQUENCE [LARGE SCALE GENOMIC DNA]</scope>
    <source>
        <strain evidence="3 4">HNM0947</strain>
    </source>
</reference>
<evidence type="ECO:0000256" key="2">
    <source>
        <dbReference type="SAM" id="SignalP"/>
    </source>
</evidence>
<feature type="chain" id="PRO_5045087516" description="Lipoprotein" evidence="2">
    <location>
        <begin position="29"/>
        <end position="168"/>
    </location>
</feature>
<evidence type="ECO:0008006" key="5">
    <source>
        <dbReference type="Google" id="ProtNLM"/>
    </source>
</evidence>
<dbReference type="RefSeq" id="WP_193124634.1">
    <property type="nucleotide sequence ID" value="NZ_JADBGI010000033.1"/>
</dbReference>
<feature type="region of interest" description="Disordered" evidence="1">
    <location>
        <begin position="65"/>
        <end position="87"/>
    </location>
</feature>
<dbReference type="PROSITE" id="PS51257">
    <property type="entry name" value="PROKAR_LIPOPROTEIN"/>
    <property type="match status" value="1"/>
</dbReference>
<sequence>MTPEPPRFRAVLATMSVLTLALVSASCADREAPEPESDLNQPQAEERIEEYVDRAADELPVDVELSSVNDPAFPPCEGEPGDKDRTVQVRHSFWVDGAPEDRNEEMADALHALWQTGDWEITRDDRPETLQIEATNREDRFRVKFLVGQDGRPSLSGYSPCVRADEGS</sequence>
<dbReference type="Proteomes" id="UP000806528">
    <property type="component" value="Unassembled WGS sequence"/>
</dbReference>
<name>A0ABR9PDZ3_9ACTN</name>
<evidence type="ECO:0000313" key="4">
    <source>
        <dbReference type="Proteomes" id="UP000806528"/>
    </source>
</evidence>
<evidence type="ECO:0000313" key="3">
    <source>
        <dbReference type="EMBL" id="MBE3002043.1"/>
    </source>
</evidence>
<comment type="caution">
    <text evidence="3">The sequence shown here is derived from an EMBL/GenBank/DDBJ whole genome shotgun (WGS) entry which is preliminary data.</text>
</comment>
<accession>A0ABR9PDZ3</accession>
<keyword evidence="2" id="KW-0732">Signal</keyword>